<dbReference type="EMBL" id="CAJOBA010066046">
    <property type="protein sequence ID" value="CAF4362346.1"/>
    <property type="molecule type" value="Genomic_DNA"/>
</dbReference>
<accession>A0A8S2FVH6</accession>
<dbReference type="GO" id="GO:0051965">
    <property type="term" value="P:positive regulation of synapse assembly"/>
    <property type="evidence" value="ECO:0007669"/>
    <property type="project" value="TreeGrafter"/>
</dbReference>
<dbReference type="Proteomes" id="UP000682733">
    <property type="component" value="Unassembled WGS sequence"/>
</dbReference>
<dbReference type="Proteomes" id="UP000677228">
    <property type="component" value="Unassembled WGS sequence"/>
</dbReference>
<evidence type="ECO:0000313" key="3">
    <source>
        <dbReference type="Proteomes" id="UP000677228"/>
    </source>
</evidence>
<dbReference type="PANTHER" id="PTHR14139">
    <property type="entry name" value="CALSYNTENIN"/>
    <property type="match status" value="1"/>
</dbReference>
<dbReference type="PANTHER" id="PTHR14139:SF2">
    <property type="entry name" value="CALSYNTENIN-1"/>
    <property type="match status" value="1"/>
</dbReference>
<dbReference type="SUPFAM" id="SSF49313">
    <property type="entry name" value="Cadherin-like"/>
    <property type="match status" value="1"/>
</dbReference>
<gene>
    <name evidence="1" type="ORF">OVA965_LOCUS40224</name>
    <name evidence="2" type="ORF">TMI583_LOCUS41630</name>
</gene>
<comment type="caution">
    <text evidence="1">The sequence shown here is derived from an EMBL/GenBank/DDBJ whole genome shotgun (WGS) entry which is preliminary data.</text>
</comment>
<evidence type="ECO:0000313" key="2">
    <source>
        <dbReference type="EMBL" id="CAF4362346.1"/>
    </source>
</evidence>
<dbReference type="GO" id="GO:0045211">
    <property type="term" value="C:postsynaptic membrane"/>
    <property type="evidence" value="ECO:0007669"/>
    <property type="project" value="TreeGrafter"/>
</dbReference>
<dbReference type="AlphaFoldDB" id="A0A8S2FVH6"/>
<organism evidence="1 3">
    <name type="scientific">Didymodactylos carnosus</name>
    <dbReference type="NCBI Taxonomy" id="1234261"/>
    <lineage>
        <taxon>Eukaryota</taxon>
        <taxon>Metazoa</taxon>
        <taxon>Spiralia</taxon>
        <taxon>Gnathifera</taxon>
        <taxon>Rotifera</taxon>
        <taxon>Eurotatoria</taxon>
        <taxon>Bdelloidea</taxon>
        <taxon>Philodinida</taxon>
        <taxon>Philodinidae</taxon>
        <taxon>Didymodactylos</taxon>
    </lineage>
</organism>
<name>A0A8S2FVH6_9BILA</name>
<dbReference type="GO" id="GO:0009986">
    <property type="term" value="C:cell surface"/>
    <property type="evidence" value="ECO:0007669"/>
    <property type="project" value="TreeGrafter"/>
</dbReference>
<feature type="non-terminal residue" evidence="1">
    <location>
        <position position="1"/>
    </location>
</feature>
<dbReference type="GO" id="GO:0005509">
    <property type="term" value="F:calcium ion binding"/>
    <property type="evidence" value="ECO:0007669"/>
    <property type="project" value="InterPro"/>
</dbReference>
<dbReference type="GO" id="GO:0050806">
    <property type="term" value="P:positive regulation of synaptic transmission"/>
    <property type="evidence" value="ECO:0007669"/>
    <property type="project" value="TreeGrafter"/>
</dbReference>
<reference evidence="1" key="1">
    <citation type="submission" date="2021-02" db="EMBL/GenBank/DDBJ databases">
        <authorList>
            <person name="Nowell W R."/>
        </authorList>
    </citation>
    <scope>NUCLEOTIDE SEQUENCE</scope>
</reference>
<evidence type="ECO:0000313" key="1">
    <source>
        <dbReference type="EMBL" id="CAF1568666.1"/>
    </source>
</evidence>
<sequence>CKSTQKQQQQQQLNLFDPVLNSDIYVGQISENDNVVTLKPKLLAKDSDRRNSMNSQICGYELSTHNHNDSDIDQTNIPFQIELIKPSGEGYITLKNLFKIDCEIKQQYKLFVRAYDCGVQLRRYSKR</sequence>
<proteinExistence type="predicted"/>
<dbReference type="CDD" id="cd11304">
    <property type="entry name" value="Cadherin_repeat"/>
    <property type="match status" value="1"/>
</dbReference>
<dbReference type="Gene3D" id="2.60.40.60">
    <property type="entry name" value="Cadherins"/>
    <property type="match status" value="1"/>
</dbReference>
<dbReference type="EMBL" id="CAJNOK010043296">
    <property type="protein sequence ID" value="CAF1568666.1"/>
    <property type="molecule type" value="Genomic_DNA"/>
</dbReference>
<dbReference type="InterPro" id="IPR015919">
    <property type="entry name" value="Cadherin-like_sf"/>
</dbReference>
<protein>
    <submittedName>
        <fullName evidence="1">Uncharacterized protein</fullName>
    </submittedName>
</protein>